<dbReference type="PANTHER" id="PTHR46932:SF11">
    <property type="entry name" value="OS02G0582800 PROTEIN"/>
    <property type="match status" value="1"/>
</dbReference>
<dbReference type="PANTHER" id="PTHR46932">
    <property type="entry name" value="HEAVY METAL-ASSOCIATED ISOPRENYLATED PLANT PROTEIN 47"/>
    <property type="match status" value="1"/>
</dbReference>
<dbReference type="AlphaFoldDB" id="A0A0E0K1M6"/>
<dbReference type="OMA" id="EKHDYHP"/>
<evidence type="ECO:0000259" key="2">
    <source>
        <dbReference type="PROSITE" id="PS50846"/>
    </source>
</evidence>
<dbReference type="Gramene" id="OPUNC02G19850.1">
    <property type="protein sequence ID" value="OPUNC02G19850.1"/>
    <property type="gene ID" value="OPUNC02G19850"/>
</dbReference>
<dbReference type="PROSITE" id="PS50846">
    <property type="entry name" value="HMA_2"/>
    <property type="match status" value="1"/>
</dbReference>
<dbReference type="EnsemblPlants" id="OPUNC02G19850.1">
    <property type="protein sequence ID" value="OPUNC02G19850.1"/>
    <property type="gene ID" value="OPUNC02G19850"/>
</dbReference>
<feature type="domain" description="HMA" evidence="2">
    <location>
        <begin position="1"/>
        <end position="67"/>
    </location>
</feature>
<keyword evidence="4" id="KW-1185">Reference proteome</keyword>
<feature type="compositionally biased region" description="Gly residues" evidence="1">
    <location>
        <begin position="204"/>
        <end position="216"/>
    </location>
</feature>
<accession>A0A0E0K1M6</accession>
<reference evidence="3" key="1">
    <citation type="submission" date="2015-04" db="UniProtKB">
        <authorList>
            <consortium name="EnsemblPlants"/>
        </authorList>
    </citation>
    <scope>IDENTIFICATION</scope>
</reference>
<proteinExistence type="predicted"/>
<reference evidence="3" key="2">
    <citation type="submission" date="2018-05" db="EMBL/GenBank/DDBJ databases">
        <title>OpunRS2 (Oryza punctata Reference Sequence Version 2).</title>
        <authorList>
            <person name="Zhang J."/>
            <person name="Kudrna D."/>
            <person name="Lee S."/>
            <person name="Talag J."/>
            <person name="Welchert J."/>
            <person name="Wing R.A."/>
        </authorList>
    </citation>
    <scope>NUCLEOTIDE SEQUENCE [LARGE SCALE GENOMIC DNA]</scope>
</reference>
<dbReference type="STRING" id="4537.A0A0E0K1M6"/>
<organism evidence="3">
    <name type="scientific">Oryza punctata</name>
    <name type="common">Red rice</name>
    <dbReference type="NCBI Taxonomy" id="4537"/>
    <lineage>
        <taxon>Eukaryota</taxon>
        <taxon>Viridiplantae</taxon>
        <taxon>Streptophyta</taxon>
        <taxon>Embryophyta</taxon>
        <taxon>Tracheophyta</taxon>
        <taxon>Spermatophyta</taxon>
        <taxon>Magnoliopsida</taxon>
        <taxon>Liliopsida</taxon>
        <taxon>Poales</taxon>
        <taxon>Poaceae</taxon>
        <taxon>BOP clade</taxon>
        <taxon>Oryzoideae</taxon>
        <taxon>Oryzeae</taxon>
        <taxon>Oryzinae</taxon>
        <taxon>Oryza</taxon>
    </lineage>
</organism>
<dbReference type="Proteomes" id="UP000026962">
    <property type="component" value="Chromosome 2"/>
</dbReference>
<name>A0A0E0K1M6_ORYPU</name>
<dbReference type="HOGENOM" id="CLU_092610_0_0_1"/>
<dbReference type="GO" id="GO:0046872">
    <property type="term" value="F:metal ion binding"/>
    <property type="evidence" value="ECO:0007669"/>
    <property type="project" value="InterPro"/>
</dbReference>
<protein>
    <recommendedName>
        <fullName evidence="2">HMA domain-containing protein</fullName>
    </recommendedName>
</protein>
<dbReference type="Gene3D" id="3.30.70.100">
    <property type="match status" value="1"/>
</dbReference>
<evidence type="ECO:0000313" key="3">
    <source>
        <dbReference type="EnsemblPlants" id="OPUNC02G19850.1"/>
    </source>
</evidence>
<sequence length="237" mass="24758">MKKEIIIRISVKSDKCQKKAMKVAATVSGVQSVTIAGGDRNLLLVIGDGVDTNKLTKKLKKKVGSGEIVELRTVDTFEAAAAAFPGGMIMPAVGSKDAARAMAAAAAAARASPYQYHYQPSPYHQQQPQYAMAPSPYAYPYPYHPSPMAMAGAGAGYGYGGSSYSRAVALSHPANYSPLVEKHDYHPMNHSSSATKKKTTTTGAGAGSNAGGGGGNSFKAVPRSRRHESGSNCCCIL</sequence>
<evidence type="ECO:0000313" key="4">
    <source>
        <dbReference type="Proteomes" id="UP000026962"/>
    </source>
</evidence>
<evidence type="ECO:0000256" key="1">
    <source>
        <dbReference type="SAM" id="MobiDB-lite"/>
    </source>
</evidence>
<feature type="region of interest" description="Disordered" evidence="1">
    <location>
        <begin position="185"/>
        <end position="237"/>
    </location>
</feature>
<dbReference type="InterPro" id="IPR006121">
    <property type="entry name" value="HMA_dom"/>
</dbReference>
<dbReference type="eggNOG" id="ENOG502R3DC">
    <property type="taxonomic scope" value="Eukaryota"/>
</dbReference>
<dbReference type="InterPro" id="IPR042885">
    <property type="entry name" value="HIPP47/16"/>
</dbReference>